<feature type="domain" description="ABC transporter" evidence="8">
    <location>
        <begin position="367"/>
        <end position="588"/>
    </location>
</feature>
<keyword evidence="4 10" id="KW-0067">ATP-binding</keyword>
<dbReference type="InterPro" id="IPR017871">
    <property type="entry name" value="ABC_transporter-like_CS"/>
</dbReference>
<evidence type="ECO:0000256" key="3">
    <source>
        <dbReference type="ARBA" id="ARBA00022741"/>
    </source>
</evidence>
<dbReference type="SMART" id="SM00382">
    <property type="entry name" value="AAA"/>
    <property type="match status" value="1"/>
</dbReference>
<name>A0A7W3PMU6_9MICO</name>
<dbReference type="SUPFAM" id="SSF52540">
    <property type="entry name" value="P-loop containing nucleoside triphosphate hydrolases"/>
    <property type="match status" value="1"/>
</dbReference>
<evidence type="ECO:0000256" key="4">
    <source>
        <dbReference type="ARBA" id="ARBA00022840"/>
    </source>
</evidence>
<feature type="domain" description="ABC transmembrane type-1" evidence="9">
    <location>
        <begin position="25"/>
        <end position="267"/>
    </location>
</feature>
<dbReference type="NCBIfam" id="TIGR02868">
    <property type="entry name" value="CydC"/>
    <property type="match status" value="1"/>
</dbReference>
<dbReference type="InterPro" id="IPR011527">
    <property type="entry name" value="ABC1_TM_dom"/>
</dbReference>
<feature type="transmembrane region" description="Helical" evidence="7">
    <location>
        <begin position="53"/>
        <end position="71"/>
    </location>
</feature>
<dbReference type="Proteomes" id="UP000524237">
    <property type="component" value="Unassembled WGS sequence"/>
</dbReference>
<dbReference type="PROSITE" id="PS00211">
    <property type="entry name" value="ABC_TRANSPORTER_1"/>
    <property type="match status" value="1"/>
</dbReference>
<feature type="transmembrane region" description="Helical" evidence="7">
    <location>
        <begin position="241"/>
        <end position="264"/>
    </location>
</feature>
<dbReference type="CDD" id="cd03228">
    <property type="entry name" value="ABCC_MRP_Like"/>
    <property type="match status" value="1"/>
</dbReference>
<sequence length="589" mass="61980">MRGVSAETREVLRLAQPSPRQFAPGLIMAVVTGLAAVGLLATAAWLITRASDMPPIMYLNVAIVGVRFFALSRAGFRYGERLASHDAAFRSLARLRVAIYRRLVPLAPDGLAGTRRGDLLSRLVSDVDQLQDLPLRVVSPALTAVIVAALSVTTVWIILPLAGVTLLISLILAAVVGSLVQSRISSAVDEEIAPRRAALDDAVMDTLGRIDVLTAFSALDSRVATIQAADASLRTAQLRRALGSGVVAALVSLLAGLATVAALYYGVPALVFVANSNEIPGLGWGVFTGPYLAMVVLIPIAVFEVFQSLPQALSAWRVVRTSAERVASVAPTTVPPEIPGFVTVDVAGSAGTRRDSTRSHLSVFTGLTLDNAGASWPGATSPALNGFSLTLNPGDRLLLEGTSGSGKTTLAHLLVRFLEFTGTYRINNVDVHSLDADDVRSVVGLVEQSPHLFDDSIRQNLVFALPDATDAQLHSVLVRVGLDAWVAERGGLDSPVGERGTLVSGGQAQRLGLARALLHNFPVLILDEPTANVDPGFADELVRDILTAASDTNRAIILISHVPVDPALVTVRMSLSSVDSASVSRTTVG</sequence>
<dbReference type="PANTHER" id="PTHR24221">
    <property type="entry name" value="ATP-BINDING CASSETTE SUB-FAMILY B"/>
    <property type="match status" value="1"/>
</dbReference>
<dbReference type="RefSeq" id="WP_182483662.1">
    <property type="nucleotide sequence ID" value="NZ_JACGWU010000001.1"/>
</dbReference>
<dbReference type="InterPro" id="IPR039421">
    <property type="entry name" value="Type_1_exporter"/>
</dbReference>
<feature type="transmembrane region" description="Helical" evidence="7">
    <location>
        <begin position="21"/>
        <end position="47"/>
    </location>
</feature>
<comment type="subcellular location">
    <subcellularLocation>
        <location evidence="1">Cell membrane</location>
        <topology evidence="1">Multi-pass membrane protein</topology>
    </subcellularLocation>
</comment>
<dbReference type="GO" id="GO:0005524">
    <property type="term" value="F:ATP binding"/>
    <property type="evidence" value="ECO:0007669"/>
    <property type="project" value="UniProtKB-KW"/>
</dbReference>
<dbReference type="InterPro" id="IPR003439">
    <property type="entry name" value="ABC_transporter-like_ATP-bd"/>
</dbReference>
<evidence type="ECO:0000256" key="6">
    <source>
        <dbReference type="ARBA" id="ARBA00023136"/>
    </source>
</evidence>
<dbReference type="GO" id="GO:0034040">
    <property type="term" value="F:ATPase-coupled lipid transmembrane transporter activity"/>
    <property type="evidence" value="ECO:0007669"/>
    <property type="project" value="TreeGrafter"/>
</dbReference>
<dbReference type="Pfam" id="PF00664">
    <property type="entry name" value="ABC_membrane"/>
    <property type="match status" value="1"/>
</dbReference>
<evidence type="ECO:0000313" key="10">
    <source>
        <dbReference type="EMBL" id="MBA8828214.1"/>
    </source>
</evidence>
<evidence type="ECO:0000256" key="1">
    <source>
        <dbReference type="ARBA" id="ARBA00004651"/>
    </source>
</evidence>
<dbReference type="Gene3D" id="1.20.1560.10">
    <property type="entry name" value="ABC transporter type 1, transmembrane domain"/>
    <property type="match status" value="1"/>
</dbReference>
<keyword evidence="5 7" id="KW-1133">Transmembrane helix</keyword>
<comment type="caution">
    <text evidence="10">The sequence shown here is derived from an EMBL/GenBank/DDBJ whole genome shotgun (WGS) entry which is preliminary data.</text>
</comment>
<dbReference type="GO" id="GO:0034775">
    <property type="term" value="P:glutathione transmembrane transport"/>
    <property type="evidence" value="ECO:0007669"/>
    <property type="project" value="InterPro"/>
</dbReference>
<organism evidence="10 11">
    <name type="scientific">Alpinimonas psychrophila</name>
    <dbReference type="NCBI Taxonomy" id="748908"/>
    <lineage>
        <taxon>Bacteria</taxon>
        <taxon>Bacillati</taxon>
        <taxon>Actinomycetota</taxon>
        <taxon>Actinomycetes</taxon>
        <taxon>Micrococcales</taxon>
        <taxon>Microbacteriaceae</taxon>
        <taxon>Alpinimonas</taxon>
    </lineage>
</organism>
<dbReference type="GO" id="GO:0045454">
    <property type="term" value="P:cell redox homeostasis"/>
    <property type="evidence" value="ECO:0007669"/>
    <property type="project" value="InterPro"/>
</dbReference>
<feature type="transmembrane region" description="Helical" evidence="7">
    <location>
        <begin position="157"/>
        <end position="180"/>
    </location>
</feature>
<dbReference type="InterPro" id="IPR027417">
    <property type="entry name" value="P-loop_NTPase"/>
</dbReference>
<accession>A0A7W3PMU6</accession>
<dbReference type="InterPro" id="IPR003593">
    <property type="entry name" value="AAA+_ATPase"/>
</dbReference>
<dbReference type="EMBL" id="JACGWU010000001">
    <property type="protein sequence ID" value="MBA8828214.1"/>
    <property type="molecule type" value="Genomic_DNA"/>
</dbReference>
<dbReference type="AlphaFoldDB" id="A0A7W3PMU6"/>
<evidence type="ECO:0000313" key="11">
    <source>
        <dbReference type="Proteomes" id="UP000524237"/>
    </source>
</evidence>
<evidence type="ECO:0000256" key="7">
    <source>
        <dbReference type="SAM" id="Phobius"/>
    </source>
</evidence>
<protein>
    <submittedName>
        <fullName evidence="10">ATP-binding cassette subfamily C protein CydC</fullName>
    </submittedName>
</protein>
<evidence type="ECO:0000256" key="5">
    <source>
        <dbReference type="ARBA" id="ARBA00022989"/>
    </source>
</evidence>
<dbReference type="GO" id="GO:0016887">
    <property type="term" value="F:ATP hydrolysis activity"/>
    <property type="evidence" value="ECO:0007669"/>
    <property type="project" value="InterPro"/>
</dbReference>
<dbReference type="SUPFAM" id="SSF90123">
    <property type="entry name" value="ABC transporter transmembrane region"/>
    <property type="match status" value="1"/>
</dbReference>
<keyword evidence="3" id="KW-0547">Nucleotide-binding</keyword>
<dbReference type="Pfam" id="PF00005">
    <property type="entry name" value="ABC_tran"/>
    <property type="match status" value="1"/>
</dbReference>
<keyword evidence="11" id="KW-1185">Reference proteome</keyword>
<keyword evidence="6 7" id="KW-0472">Membrane</keyword>
<dbReference type="Gene3D" id="3.40.50.300">
    <property type="entry name" value="P-loop containing nucleotide triphosphate hydrolases"/>
    <property type="match status" value="1"/>
</dbReference>
<dbReference type="PROSITE" id="PS50929">
    <property type="entry name" value="ABC_TM1F"/>
    <property type="match status" value="1"/>
</dbReference>
<dbReference type="InterPro" id="IPR036640">
    <property type="entry name" value="ABC1_TM_sf"/>
</dbReference>
<proteinExistence type="predicted"/>
<dbReference type="PANTHER" id="PTHR24221:SF654">
    <property type="entry name" value="ATP-BINDING CASSETTE SUB-FAMILY B MEMBER 6"/>
    <property type="match status" value="1"/>
</dbReference>
<gene>
    <name evidence="10" type="ORF">FB555_000285</name>
</gene>
<keyword evidence="2 7" id="KW-0812">Transmembrane</keyword>
<feature type="transmembrane region" description="Helical" evidence="7">
    <location>
        <begin position="133"/>
        <end position="151"/>
    </location>
</feature>
<dbReference type="GO" id="GO:0140359">
    <property type="term" value="F:ABC-type transporter activity"/>
    <property type="evidence" value="ECO:0007669"/>
    <property type="project" value="InterPro"/>
</dbReference>
<dbReference type="PROSITE" id="PS50893">
    <property type="entry name" value="ABC_TRANSPORTER_2"/>
    <property type="match status" value="1"/>
</dbReference>
<evidence type="ECO:0000259" key="8">
    <source>
        <dbReference type="PROSITE" id="PS50893"/>
    </source>
</evidence>
<reference evidence="10 11" key="1">
    <citation type="submission" date="2020-07" db="EMBL/GenBank/DDBJ databases">
        <title>Sequencing the genomes of 1000 actinobacteria strains.</title>
        <authorList>
            <person name="Klenk H.-P."/>
        </authorList>
    </citation>
    <scope>NUCLEOTIDE SEQUENCE [LARGE SCALE GENOMIC DNA]</scope>
    <source>
        <strain evidence="10 11">DSM 23737</strain>
    </source>
</reference>
<evidence type="ECO:0000259" key="9">
    <source>
        <dbReference type="PROSITE" id="PS50929"/>
    </source>
</evidence>
<evidence type="ECO:0000256" key="2">
    <source>
        <dbReference type="ARBA" id="ARBA00022692"/>
    </source>
</evidence>
<dbReference type="GO" id="GO:0005886">
    <property type="term" value="C:plasma membrane"/>
    <property type="evidence" value="ECO:0007669"/>
    <property type="project" value="UniProtKB-SubCell"/>
</dbReference>
<dbReference type="InterPro" id="IPR014223">
    <property type="entry name" value="ABC_CydC/D"/>
</dbReference>
<feature type="transmembrane region" description="Helical" evidence="7">
    <location>
        <begin position="284"/>
        <end position="306"/>
    </location>
</feature>